<feature type="transmembrane region" description="Helical" evidence="14">
    <location>
        <begin position="425"/>
        <end position="448"/>
    </location>
</feature>
<dbReference type="PROSITE" id="PS50093">
    <property type="entry name" value="PKD"/>
    <property type="match status" value="2"/>
</dbReference>
<sequence length="516" mass="56817">MKKLLFLAIFLTTLTVVPQRVSAHSIGQPAFFRMNGEFVDFYPVPITSADFRVPQSISKEMYAPNEIIEFDIVTALLQAAQSDIDQTVFKWDFGDGTTGSGLKNTHSYENPGSYVLTIMAQYQDLPDQLLESTMINVLPSADYKLPQAKVYVNGVTTEDPANTPLRLDLRNKLEFDASQSSAATKIVQYMWDFGDEQTGSGLSVKHAYDLQQPLYFAALRVVDENGMIGDTYVEIIHETSPELITQGTSQSDQNIQSFFDHLAQQLSDLSRDWSISAIRPVASLPIFLLSILFVFLAGGLHAVTPGHGKSIMAAYLVGKNKSGLADVLTIALSITITHTLMIYVLAFVFLVISRTRSAYSLIPIFEKLSAVLVLLIAIGLVSGGVKKLKHRYDHEHGHPHEHYHDHEHGHNHHHHHEQASSRRGLILAGISGGLVPCVDALALLMLAVGSGQTLLGIFFVFIFSIGLASTITLIGLIAIMGKNRFDLEKRFGKVAEIYAPIISGVVIFLIALKLLF</sequence>
<feature type="domain" description="PKD" evidence="15">
    <location>
        <begin position="172"/>
        <end position="208"/>
    </location>
</feature>
<evidence type="ECO:0000259" key="15">
    <source>
        <dbReference type="PROSITE" id="PS50093"/>
    </source>
</evidence>
<evidence type="ECO:0000256" key="2">
    <source>
        <dbReference type="ARBA" id="ARBA00004651"/>
    </source>
</evidence>
<evidence type="ECO:0000256" key="8">
    <source>
        <dbReference type="ARBA" id="ARBA00022989"/>
    </source>
</evidence>
<keyword evidence="9" id="KW-0406">Ion transport</keyword>
<evidence type="ECO:0000313" key="16">
    <source>
        <dbReference type="EMBL" id="MCA9392472.1"/>
    </source>
</evidence>
<evidence type="ECO:0000256" key="13">
    <source>
        <dbReference type="SAM" id="MobiDB-lite"/>
    </source>
</evidence>
<comment type="caution">
    <text evidence="16">The sequence shown here is derived from an EMBL/GenBank/DDBJ whole genome shotgun (WGS) entry which is preliminary data.</text>
</comment>
<reference evidence="16" key="2">
    <citation type="journal article" date="2021" name="Microbiome">
        <title>Successional dynamics and alternative stable states in a saline activated sludge microbial community over 9 years.</title>
        <authorList>
            <person name="Wang Y."/>
            <person name="Ye J."/>
            <person name="Ju F."/>
            <person name="Liu L."/>
            <person name="Boyd J.A."/>
            <person name="Deng Y."/>
            <person name="Parks D.H."/>
            <person name="Jiang X."/>
            <person name="Yin X."/>
            <person name="Woodcroft B.J."/>
            <person name="Tyson G.W."/>
            <person name="Hugenholtz P."/>
            <person name="Polz M.F."/>
            <person name="Zhang T."/>
        </authorList>
    </citation>
    <scope>NUCLEOTIDE SEQUENCE</scope>
    <source>
        <strain evidence="16">HKST-UBA03</strain>
    </source>
</reference>
<keyword evidence="5" id="KW-1003">Cell membrane</keyword>
<reference evidence="16" key="1">
    <citation type="submission" date="2020-04" db="EMBL/GenBank/DDBJ databases">
        <authorList>
            <person name="Zhang T."/>
        </authorList>
    </citation>
    <scope>NUCLEOTIDE SEQUENCE</scope>
    <source>
        <strain evidence="16">HKST-UBA03</strain>
    </source>
</reference>
<dbReference type="Pfam" id="PF03824">
    <property type="entry name" value="NicO"/>
    <property type="match status" value="1"/>
</dbReference>
<organism evidence="16 17">
    <name type="scientific">candidate division WWE3 bacterium</name>
    <dbReference type="NCBI Taxonomy" id="2053526"/>
    <lineage>
        <taxon>Bacteria</taxon>
        <taxon>Katanobacteria</taxon>
    </lineage>
</organism>
<dbReference type="CDD" id="cd00146">
    <property type="entry name" value="PKD"/>
    <property type="match status" value="1"/>
</dbReference>
<evidence type="ECO:0000256" key="6">
    <source>
        <dbReference type="ARBA" id="ARBA00022596"/>
    </source>
</evidence>
<dbReference type="InterPro" id="IPR051224">
    <property type="entry name" value="NiCoT_RcnA"/>
</dbReference>
<keyword evidence="11 14" id="KW-0472">Membrane</keyword>
<comment type="subcellular location">
    <subcellularLocation>
        <location evidence="2">Cell membrane</location>
        <topology evidence="2">Multi-pass membrane protein</topology>
    </subcellularLocation>
</comment>
<feature type="domain" description="PKD" evidence="15">
    <location>
        <begin position="85"/>
        <end position="120"/>
    </location>
</feature>
<evidence type="ECO:0000256" key="3">
    <source>
        <dbReference type="ARBA" id="ARBA00022426"/>
    </source>
</evidence>
<dbReference type="GO" id="GO:0005886">
    <property type="term" value="C:plasma membrane"/>
    <property type="evidence" value="ECO:0007669"/>
    <property type="project" value="UniProtKB-SubCell"/>
</dbReference>
<feature type="transmembrane region" description="Helical" evidence="14">
    <location>
        <begin position="454"/>
        <end position="477"/>
    </location>
</feature>
<dbReference type="GO" id="GO:0032025">
    <property type="term" value="P:response to cobalt ion"/>
    <property type="evidence" value="ECO:0007669"/>
    <property type="project" value="TreeGrafter"/>
</dbReference>
<keyword evidence="12" id="KW-0170">Cobalt</keyword>
<accession>A0A955RSG2</accession>
<feature type="transmembrane region" description="Helical" evidence="14">
    <location>
        <begin position="324"/>
        <end position="352"/>
    </location>
</feature>
<name>A0A955RSG2_UNCKA</name>
<keyword evidence="8 14" id="KW-1133">Transmembrane helix</keyword>
<evidence type="ECO:0000256" key="5">
    <source>
        <dbReference type="ARBA" id="ARBA00022475"/>
    </source>
</evidence>
<evidence type="ECO:0000256" key="12">
    <source>
        <dbReference type="ARBA" id="ARBA00023285"/>
    </source>
</evidence>
<gene>
    <name evidence="16" type="ORF">KC614_04745</name>
</gene>
<keyword evidence="6" id="KW-0533">Nickel</keyword>
<feature type="transmembrane region" description="Helical" evidence="14">
    <location>
        <begin position="358"/>
        <end position="381"/>
    </location>
</feature>
<dbReference type="GO" id="GO:0046583">
    <property type="term" value="F:monoatomic cation efflux transmembrane transporter activity"/>
    <property type="evidence" value="ECO:0007669"/>
    <property type="project" value="TreeGrafter"/>
</dbReference>
<dbReference type="EMBL" id="JAGQKZ010000059">
    <property type="protein sequence ID" value="MCA9392472.1"/>
    <property type="molecule type" value="Genomic_DNA"/>
</dbReference>
<dbReference type="SUPFAM" id="SSF49299">
    <property type="entry name" value="PKD domain"/>
    <property type="match status" value="2"/>
</dbReference>
<dbReference type="Pfam" id="PF18911">
    <property type="entry name" value="PKD_4"/>
    <property type="match status" value="2"/>
</dbReference>
<keyword evidence="10" id="KW-0921">Nickel transport</keyword>
<dbReference type="GO" id="GO:0010045">
    <property type="term" value="P:response to nickel cation"/>
    <property type="evidence" value="ECO:0007669"/>
    <property type="project" value="TreeGrafter"/>
</dbReference>
<dbReference type="Proteomes" id="UP000751518">
    <property type="component" value="Unassembled WGS sequence"/>
</dbReference>
<evidence type="ECO:0000313" key="17">
    <source>
        <dbReference type="Proteomes" id="UP000751518"/>
    </source>
</evidence>
<comment type="function">
    <text evidence="1">Efflux system for nickel and cobalt.</text>
</comment>
<evidence type="ECO:0000256" key="9">
    <source>
        <dbReference type="ARBA" id="ARBA00023065"/>
    </source>
</evidence>
<keyword evidence="3" id="KW-0171">Cobalt transport</keyword>
<feature type="region of interest" description="Disordered" evidence="13">
    <location>
        <begin position="396"/>
        <end position="415"/>
    </location>
</feature>
<evidence type="ECO:0000256" key="11">
    <source>
        <dbReference type="ARBA" id="ARBA00023136"/>
    </source>
</evidence>
<proteinExistence type="predicted"/>
<dbReference type="PANTHER" id="PTHR40659:SF1">
    <property type="entry name" value="NICKEL_COBALT EFFLUX SYSTEM RCNA"/>
    <property type="match status" value="1"/>
</dbReference>
<evidence type="ECO:0000256" key="1">
    <source>
        <dbReference type="ARBA" id="ARBA00002510"/>
    </source>
</evidence>
<evidence type="ECO:0000256" key="7">
    <source>
        <dbReference type="ARBA" id="ARBA00022692"/>
    </source>
</evidence>
<keyword evidence="7 14" id="KW-0812">Transmembrane</keyword>
<feature type="compositionally biased region" description="Basic and acidic residues" evidence="13">
    <location>
        <begin position="396"/>
        <end position="408"/>
    </location>
</feature>
<dbReference type="GO" id="GO:0015099">
    <property type="term" value="F:nickel cation transmembrane transporter activity"/>
    <property type="evidence" value="ECO:0007669"/>
    <property type="project" value="InterPro"/>
</dbReference>
<feature type="transmembrane region" description="Helical" evidence="14">
    <location>
        <begin position="284"/>
        <end position="303"/>
    </location>
</feature>
<dbReference type="GO" id="GO:0006824">
    <property type="term" value="P:cobalt ion transport"/>
    <property type="evidence" value="ECO:0007669"/>
    <property type="project" value="UniProtKB-KW"/>
</dbReference>
<evidence type="ECO:0000256" key="4">
    <source>
        <dbReference type="ARBA" id="ARBA00022448"/>
    </source>
</evidence>
<dbReference type="Gene3D" id="2.60.40.10">
    <property type="entry name" value="Immunoglobulins"/>
    <property type="match status" value="2"/>
</dbReference>
<dbReference type="InterPro" id="IPR000601">
    <property type="entry name" value="PKD_dom"/>
</dbReference>
<protein>
    <submittedName>
        <fullName evidence="16">PKD domain-containing protein</fullName>
    </submittedName>
</protein>
<dbReference type="InterPro" id="IPR013783">
    <property type="entry name" value="Ig-like_fold"/>
</dbReference>
<evidence type="ECO:0000256" key="10">
    <source>
        <dbReference type="ARBA" id="ARBA00023112"/>
    </source>
</evidence>
<dbReference type="InterPro" id="IPR011541">
    <property type="entry name" value="Ni/Co_transpt_high_affinity"/>
</dbReference>
<dbReference type="AlphaFoldDB" id="A0A955RSG2"/>
<dbReference type="InterPro" id="IPR035986">
    <property type="entry name" value="PKD_dom_sf"/>
</dbReference>
<dbReference type="PANTHER" id="PTHR40659">
    <property type="entry name" value="NICKEL/COBALT EFFLUX SYSTEM RCNA"/>
    <property type="match status" value="1"/>
</dbReference>
<evidence type="ECO:0000256" key="14">
    <source>
        <dbReference type="SAM" id="Phobius"/>
    </source>
</evidence>
<feature type="transmembrane region" description="Helical" evidence="14">
    <location>
        <begin position="497"/>
        <end position="515"/>
    </location>
</feature>
<keyword evidence="4" id="KW-0813">Transport</keyword>